<dbReference type="Gene3D" id="1.10.10.10">
    <property type="entry name" value="Winged helix-like DNA-binding domain superfamily/Winged helix DNA-binding domain"/>
    <property type="match status" value="1"/>
</dbReference>
<dbReference type="AlphaFoldDB" id="A0A7Y6M8V2"/>
<dbReference type="GO" id="GO:0003700">
    <property type="term" value="F:DNA-binding transcription factor activity"/>
    <property type="evidence" value="ECO:0007669"/>
    <property type="project" value="InterPro"/>
</dbReference>
<dbReference type="Proteomes" id="UP000586042">
    <property type="component" value="Unassembled WGS sequence"/>
</dbReference>
<protein>
    <submittedName>
        <fullName evidence="3">ROK family transcriptional regulator</fullName>
    </submittedName>
</protein>
<feature type="domain" description="HTH marR-type" evidence="2">
    <location>
        <begin position="34"/>
        <end position="84"/>
    </location>
</feature>
<dbReference type="SUPFAM" id="SSF46785">
    <property type="entry name" value="Winged helix' DNA-binding domain"/>
    <property type="match status" value="1"/>
</dbReference>
<dbReference type="EMBL" id="JABWGN010000023">
    <property type="protein sequence ID" value="NUW37774.1"/>
    <property type="molecule type" value="Genomic_DNA"/>
</dbReference>
<accession>A0A7Y6M8V2</accession>
<evidence type="ECO:0000313" key="4">
    <source>
        <dbReference type="Proteomes" id="UP000586042"/>
    </source>
</evidence>
<keyword evidence="4" id="KW-1185">Reference proteome</keyword>
<dbReference type="InterPro" id="IPR011991">
    <property type="entry name" value="ArsR-like_HTH"/>
</dbReference>
<comment type="caution">
    <text evidence="3">The sequence shown here is derived from an EMBL/GenBank/DDBJ whole genome shotgun (WGS) entry which is preliminary data.</text>
</comment>
<dbReference type="Pfam" id="PF00480">
    <property type="entry name" value="ROK"/>
    <property type="match status" value="1"/>
</dbReference>
<name>A0A7Y6M8V2_9ACTN</name>
<gene>
    <name evidence="3" type="ORF">HTZ77_41190</name>
</gene>
<dbReference type="InterPro" id="IPR000600">
    <property type="entry name" value="ROK"/>
</dbReference>
<dbReference type="Pfam" id="PF12802">
    <property type="entry name" value="MarR_2"/>
    <property type="match status" value="1"/>
</dbReference>
<dbReference type="PANTHER" id="PTHR18964:SF149">
    <property type="entry name" value="BIFUNCTIONAL UDP-N-ACETYLGLUCOSAMINE 2-EPIMERASE_N-ACETYLMANNOSAMINE KINASE"/>
    <property type="match status" value="1"/>
</dbReference>
<dbReference type="InterPro" id="IPR036390">
    <property type="entry name" value="WH_DNA-bd_sf"/>
</dbReference>
<dbReference type="InterPro" id="IPR000835">
    <property type="entry name" value="HTH_MarR-typ"/>
</dbReference>
<proteinExistence type="inferred from homology"/>
<comment type="similarity">
    <text evidence="1">Belongs to the ROK (NagC/XylR) family.</text>
</comment>
<organism evidence="3 4">
    <name type="scientific">Nonomuraea montanisoli</name>
    <dbReference type="NCBI Taxonomy" id="2741721"/>
    <lineage>
        <taxon>Bacteria</taxon>
        <taxon>Bacillati</taxon>
        <taxon>Actinomycetota</taxon>
        <taxon>Actinomycetes</taxon>
        <taxon>Streptosporangiales</taxon>
        <taxon>Streptosporangiaceae</taxon>
        <taxon>Nonomuraea</taxon>
    </lineage>
</organism>
<dbReference type="PANTHER" id="PTHR18964">
    <property type="entry name" value="ROK (REPRESSOR, ORF, KINASE) FAMILY"/>
    <property type="match status" value="1"/>
</dbReference>
<reference evidence="3 4" key="1">
    <citation type="submission" date="2020-06" db="EMBL/GenBank/DDBJ databases">
        <title>Nonomuraea sp. SMC257, a novel actinomycete isolated from soil.</title>
        <authorList>
            <person name="Chanama M."/>
        </authorList>
    </citation>
    <scope>NUCLEOTIDE SEQUENCE [LARGE SCALE GENOMIC DNA]</scope>
    <source>
        <strain evidence="3 4">SMC257</strain>
    </source>
</reference>
<dbReference type="InterPro" id="IPR043129">
    <property type="entry name" value="ATPase_NBD"/>
</dbReference>
<evidence type="ECO:0000256" key="1">
    <source>
        <dbReference type="ARBA" id="ARBA00006479"/>
    </source>
</evidence>
<dbReference type="SUPFAM" id="SSF53067">
    <property type="entry name" value="Actin-like ATPase domain"/>
    <property type="match status" value="1"/>
</dbReference>
<sequence length="380" mass="38312">MEGTLTNIGGVKTATGDVKTATPSLARAINDRLALDLLLQHGPLTAPQLRALTGLSRPTVSDLVERLTGRGLIEVTGECGEDRRGPNARLYGIVAGRAHVAGVDVRRSAVHVTVADLAGNAVRTSRRKIAPALTEDSAALTADPPALTADPPGLAADLPGLVAEAVAEAASGRELEAVVIGAPGLVDPRSGDLGSPNDVPGWRPGLPPEVGRRLGAPVTLENEVNLAAVAELRTGSAAGSEDFVLLWLHDGVGAAVVLGGRLRRGVSGGAGEIGFLEVDGMSYCDQVGAEAARDLSPEALAGRIAKGAAALVTILDPGLVVLGGATGRAGGDTLADLVSDRLRALSPAPTEVRPSTVAGNAVLQGAVLTALDLARDAVFG</sequence>
<evidence type="ECO:0000313" key="3">
    <source>
        <dbReference type="EMBL" id="NUW37774.1"/>
    </source>
</evidence>
<dbReference type="InterPro" id="IPR036388">
    <property type="entry name" value="WH-like_DNA-bd_sf"/>
</dbReference>
<dbReference type="CDD" id="cd23763">
    <property type="entry name" value="ASKHA_ATPase_ROK"/>
    <property type="match status" value="1"/>
</dbReference>
<dbReference type="Gene3D" id="3.30.420.40">
    <property type="match status" value="3"/>
</dbReference>
<evidence type="ECO:0000259" key="2">
    <source>
        <dbReference type="Pfam" id="PF12802"/>
    </source>
</evidence>
<dbReference type="CDD" id="cd00090">
    <property type="entry name" value="HTH_ARSR"/>
    <property type="match status" value="1"/>
</dbReference>